<sequence length="612" mass="69343">MENSTSDNRNHTLQSLLWPERGISTEHLLYLRLFGPAAYSDSAHSIVFSAGGTVEFNTAANLFNLGKWRRHCALEDLGLRLEGEGRFELVVFQTLPQRSWERPVNELIELQAGEPFRLDLTPLLEAEPVGLVYFTLRALGEGKLTAAAWETRQAPRRLPQLALSITTFKREAAVEASAARFETFMAETPLAPHLHLIVVDNGRSAAIQPSKQVTLIGNENLGGSGGFARGLLEAEARGASHCLFMDDDASVHMGAVERTWTFLAYATDPKTAVAGGMTMANHRWALWENGAVFNRHCQPQWLGVDLRNFDQVAQMEMQSTRDKPHNFYGGWWYFAFPIAETRYRPFPFFVRGDDISFSIANDFDIVTLPGVICFQDADFSDKESAQTLYLDMRSHIIHHLALPQMDIGLFKTLTMPGWFFMRSLFQCHYESLSALNLAVEDVMRGPAFFAENADMAERRAAIAAFRKDEAWKPLTGPLPQQHIRLNPHRWLPRLLMKFTLNGHLLPFFRLYGNRLVLQSGQRGRIRETWGAAEITYVSADGKQSFTVRHSKRAALRQGWRMLRNGIRLMRDYPRLKAEWRKGYAELASTDFWTRRLEIAPEPAPGSAPMAAQ</sequence>
<keyword evidence="2" id="KW-1185">Reference proteome</keyword>
<gene>
    <name evidence="1" type="ORF">ACFOMP_05160</name>
</gene>
<keyword evidence="1" id="KW-0808">Transferase</keyword>
<dbReference type="Proteomes" id="UP001595596">
    <property type="component" value="Unassembled WGS sequence"/>
</dbReference>
<dbReference type="GO" id="GO:0016740">
    <property type="term" value="F:transferase activity"/>
    <property type="evidence" value="ECO:0007669"/>
    <property type="project" value="UniProtKB-KW"/>
</dbReference>
<organism evidence="1 2">
    <name type="scientific">Paracoccus simplex</name>
    <dbReference type="NCBI Taxonomy" id="2086346"/>
    <lineage>
        <taxon>Bacteria</taxon>
        <taxon>Pseudomonadati</taxon>
        <taxon>Pseudomonadota</taxon>
        <taxon>Alphaproteobacteria</taxon>
        <taxon>Rhodobacterales</taxon>
        <taxon>Paracoccaceae</taxon>
        <taxon>Paracoccus</taxon>
    </lineage>
</organism>
<name>A0ABV7RZP5_9RHOB</name>
<dbReference type="EMBL" id="JBHRXE010000011">
    <property type="protein sequence ID" value="MFC3568834.1"/>
    <property type="molecule type" value="Genomic_DNA"/>
</dbReference>
<proteinExistence type="predicted"/>
<dbReference type="SUPFAM" id="SSF53448">
    <property type="entry name" value="Nucleotide-diphospho-sugar transferases"/>
    <property type="match status" value="1"/>
</dbReference>
<dbReference type="RefSeq" id="WP_379028346.1">
    <property type="nucleotide sequence ID" value="NZ_JBHRXE010000011.1"/>
</dbReference>
<reference evidence="2" key="1">
    <citation type="journal article" date="2019" name="Int. J. Syst. Evol. Microbiol.">
        <title>The Global Catalogue of Microorganisms (GCM) 10K type strain sequencing project: providing services to taxonomists for standard genome sequencing and annotation.</title>
        <authorList>
            <consortium name="The Broad Institute Genomics Platform"/>
            <consortium name="The Broad Institute Genome Sequencing Center for Infectious Disease"/>
            <person name="Wu L."/>
            <person name="Ma J."/>
        </authorList>
    </citation>
    <scope>NUCLEOTIDE SEQUENCE [LARGE SCALE GENOMIC DNA]</scope>
    <source>
        <strain evidence="2">VKM B-3226</strain>
    </source>
</reference>
<dbReference type="Gene3D" id="3.90.550.60">
    <property type="match status" value="1"/>
</dbReference>
<evidence type="ECO:0000313" key="1">
    <source>
        <dbReference type="EMBL" id="MFC3568834.1"/>
    </source>
</evidence>
<accession>A0ABV7RZP5</accession>
<evidence type="ECO:0000313" key="2">
    <source>
        <dbReference type="Proteomes" id="UP001595596"/>
    </source>
</evidence>
<protein>
    <submittedName>
        <fullName evidence="1">Glycosyl transferase</fullName>
    </submittedName>
</protein>
<dbReference type="InterPro" id="IPR029044">
    <property type="entry name" value="Nucleotide-diphossugar_trans"/>
</dbReference>
<comment type="caution">
    <text evidence="1">The sequence shown here is derived from an EMBL/GenBank/DDBJ whole genome shotgun (WGS) entry which is preliminary data.</text>
</comment>